<name>A0A133V7T6_9EURY</name>
<feature type="coiled-coil region" evidence="1">
    <location>
        <begin position="238"/>
        <end position="337"/>
    </location>
</feature>
<accession>A0A133V7T6</accession>
<dbReference type="Proteomes" id="UP000070400">
    <property type="component" value="Unassembled WGS sequence"/>
</dbReference>
<dbReference type="Pfam" id="PF02463">
    <property type="entry name" value="SMC_N"/>
    <property type="match status" value="1"/>
</dbReference>
<dbReference type="InterPro" id="IPR003395">
    <property type="entry name" value="RecF/RecN/SMC_N"/>
</dbReference>
<dbReference type="PANTHER" id="PTHR43977">
    <property type="entry name" value="STRUCTURAL MAINTENANCE OF CHROMOSOMES PROTEIN 3"/>
    <property type="match status" value="1"/>
</dbReference>
<dbReference type="InterPro" id="IPR027417">
    <property type="entry name" value="P-loop_NTPase"/>
</dbReference>
<reference evidence="3 4" key="1">
    <citation type="journal article" date="2016" name="Sci. Rep.">
        <title>Metabolic traits of an uncultured archaeal lineage -MSBL1- from brine pools of the Red Sea.</title>
        <authorList>
            <person name="Mwirichia R."/>
            <person name="Alam I."/>
            <person name="Rashid M."/>
            <person name="Vinu M."/>
            <person name="Ba-Alawi W."/>
            <person name="Anthony Kamau A."/>
            <person name="Kamanda Ngugi D."/>
            <person name="Goker M."/>
            <person name="Klenk H.P."/>
            <person name="Bajic V."/>
            <person name="Stingl U."/>
        </authorList>
    </citation>
    <scope>NUCLEOTIDE SEQUENCE [LARGE SCALE GENOMIC DNA]</scope>
    <source>
        <strain evidence="3">SCGC-AAA261D19</strain>
    </source>
</reference>
<evidence type="ECO:0000313" key="3">
    <source>
        <dbReference type="EMBL" id="KXB02494.1"/>
    </source>
</evidence>
<dbReference type="AlphaFoldDB" id="A0A133V7T6"/>
<evidence type="ECO:0000313" key="4">
    <source>
        <dbReference type="Proteomes" id="UP000070400"/>
    </source>
</evidence>
<feature type="coiled-coil region" evidence="1">
    <location>
        <begin position="425"/>
        <end position="529"/>
    </location>
</feature>
<sequence length="761" mass="87276">MRGFKSFGHEKVTLPLSSGLTAIIGPNGCGKSNVVEALSFALGQASSRSLRASRFSDLIYHGEDGENGKKPAPFAKVSLYFENDDGALPIDSERIKITRKVKRDGKCTYRINGKRTTRQEIVELLSGEISEPAGHNFIMQGDIDNFIKISSTERREIIDDLAGVAEFDEKKSKTLKELEDVKSELRGERGRLDEIEQQLSELKKEREDALSYKKLHKDLLEKKGFLAHLRFKSHKKNLDRIRKEIKKRDRKVSELEERKQKIESKKSEYESRRSKIEELIEEKRNSEVFSRMYEARSRVETLQKELNSARSDFEELKSEIEKLREKLKKTAEKNRKRGPIKEIERLFKKFEKLHEKFDGLTGELISEEEGSQPEVILPKIKQIIDKLSSVVSGLDEYLQSILETREKFLGLIEDTGEMGEVGSELQRVKSDLTAAEARYSDVKERIQRLKKKIKNGKNLLQEAEKVAEDVRKSIDKHGKKLKQLEAKISDLESKSSNLRAKVRKLQDEKQDLKLKEATVETELKGAKDEKEKYKSVAGKPPETDPKVIEKRIRKIEGKIQKLKPVNERAIDKYEEVKERCESQRKHYEKIEEEKERIQEFIDEIDQRKTEVFMETFEEISRNFSEIFSELSPGGSGSLVLDNPERPFEGGLGIEVKPSGKKLRRAISLSGGERALTGVAFIFAIQRARPSSFYVLDEIDAHLDPENQKRVADMVKRSAEESQVIVVTFKDAMMSVGDRLFGVIMDESDISHIVSVDLENLD</sequence>
<dbReference type="InterPro" id="IPR024930">
    <property type="entry name" value="Skp_dom_sf"/>
</dbReference>
<feature type="domain" description="RecF/RecN/SMC N-terminal" evidence="2">
    <location>
        <begin position="2"/>
        <end position="750"/>
    </location>
</feature>
<dbReference type="Gene3D" id="3.40.50.300">
    <property type="entry name" value="P-loop containing nucleotide triphosphate hydrolases"/>
    <property type="match status" value="2"/>
</dbReference>
<dbReference type="Gene3D" id="1.20.5.170">
    <property type="match status" value="1"/>
</dbReference>
<dbReference type="Gene3D" id="3.30.910.20">
    <property type="entry name" value="Skp domain"/>
    <property type="match status" value="1"/>
</dbReference>
<evidence type="ECO:0000256" key="1">
    <source>
        <dbReference type="SAM" id="Coils"/>
    </source>
</evidence>
<dbReference type="SUPFAM" id="SSF52540">
    <property type="entry name" value="P-loop containing nucleoside triphosphate hydrolases"/>
    <property type="match status" value="1"/>
</dbReference>
<feature type="coiled-coil region" evidence="1">
    <location>
        <begin position="164"/>
        <end position="212"/>
    </location>
</feature>
<keyword evidence="4" id="KW-1185">Reference proteome</keyword>
<protein>
    <recommendedName>
        <fullName evidence="2">RecF/RecN/SMC N-terminal domain-containing protein</fullName>
    </recommendedName>
</protein>
<gene>
    <name evidence="3" type="ORF">AKJ43_01635</name>
</gene>
<dbReference type="PATRIC" id="fig|1698273.3.peg.167"/>
<dbReference type="SUPFAM" id="SSF57997">
    <property type="entry name" value="Tropomyosin"/>
    <property type="match status" value="1"/>
</dbReference>
<organism evidence="3 4">
    <name type="scientific">candidate division MSBL1 archaeon SCGC-AAA261D19</name>
    <dbReference type="NCBI Taxonomy" id="1698273"/>
    <lineage>
        <taxon>Archaea</taxon>
        <taxon>Methanobacteriati</taxon>
        <taxon>Methanobacteriota</taxon>
        <taxon>candidate division MSBL1</taxon>
    </lineage>
</organism>
<keyword evidence="1" id="KW-0175">Coiled coil</keyword>
<feature type="coiled-coil region" evidence="1">
    <location>
        <begin position="566"/>
        <end position="610"/>
    </location>
</feature>
<proteinExistence type="predicted"/>
<comment type="caution">
    <text evidence="3">The sequence shown here is derived from an EMBL/GenBank/DDBJ whole genome shotgun (WGS) entry which is preliminary data.</text>
</comment>
<dbReference type="EMBL" id="LHXX01000014">
    <property type="protein sequence ID" value="KXB02494.1"/>
    <property type="molecule type" value="Genomic_DNA"/>
</dbReference>
<evidence type="ECO:0000259" key="2">
    <source>
        <dbReference type="Pfam" id="PF02463"/>
    </source>
</evidence>